<dbReference type="AlphaFoldDB" id="A0A5S3PV70"/>
<sequence length="184" mass="21091">MTAFEDLKSQWENQAKSEIPKDGAKQILKKITSVRKKQVITNIVLTATGLVLVAFFFYVSAYKFQTVMIGLFLMIGALVLRIGLEFSSIRTLKNLNVSTSAEKFKKQMIRYYMKRKKVHFVLTPIIILVYCIGFLMLLPAFKESLSSGFYNYVVVSSMVLLIVLSIFIAREVWKELAILKELKD</sequence>
<comment type="caution">
    <text evidence="2">The sequence shown here is derived from an EMBL/GenBank/DDBJ whole genome shotgun (WGS) entry which is preliminary data.</text>
</comment>
<feature type="transmembrane region" description="Helical" evidence="1">
    <location>
        <begin position="118"/>
        <end position="137"/>
    </location>
</feature>
<dbReference type="Proteomes" id="UP000310314">
    <property type="component" value="Unassembled WGS sequence"/>
</dbReference>
<dbReference type="EMBL" id="VATY01000001">
    <property type="protein sequence ID" value="TMM58906.1"/>
    <property type="molecule type" value="Genomic_DNA"/>
</dbReference>
<accession>A0A5S3PV70</accession>
<reference evidence="2 3" key="1">
    <citation type="submission" date="2019-05" db="EMBL/GenBank/DDBJ databases">
        <authorList>
            <person name="Zhang J.-Y."/>
            <person name="Feg X."/>
            <person name="Du Z.-J."/>
        </authorList>
    </citation>
    <scope>NUCLEOTIDE SEQUENCE [LARGE SCALE GENOMIC DNA]</scope>
    <source>
        <strain evidence="2 3">RZ26</strain>
    </source>
</reference>
<gene>
    <name evidence="2" type="ORF">FEE95_05600</name>
</gene>
<evidence type="ECO:0000313" key="2">
    <source>
        <dbReference type="EMBL" id="TMM58906.1"/>
    </source>
</evidence>
<evidence type="ECO:0000256" key="1">
    <source>
        <dbReference type="SAM" id="Phobius"/>
    </source>
</evidence>
<feature type="transmembrane region" description="Helical" evidence="1">
    <location>
        <begin position="149"/>
        <end position="169"/>
    </location>
</feature>
<keyword evidence="3" id="KW-1185">Reference proteome</keyword>
<protein>
    <submittedName>
        <fullName evidence="2">Uncharacterized protein</fullName>
    </submittedName>
</protein>
<keyword evidence="1" id="KW-0472">Membrane</keyword>
<keyword evidence="1" id="KW-1133">Transmembrane helix</keyword>
<feature type="transmembrane region" description="Helical" evidence="1">
    <location>
        <begin position="64"/>
        <end position="84"/>
    </location>
</feature>
<proteinExistence type="predicted"/>
<evidence type="ECO:0000313" key="3">
    <source>
        <dbReference type="Proteomes" id="UP000310314"/>
    </source>
</evidence>
<feature type="transmembrane region" description="Helical" evidence="1">
    <location>
        <begin position="39"/>
        <end position="58"/>
    </location>
</feature>
<dbReference type="OrthoDB" id="659392at2"/>
<dbReference type="RefSeq" id="WP_138656839.1">
    <property type="nucleotide sequence ID" value="NZ_VATY01000001.1"/>
</dbReference>
<keyword evidence="1" id="KW-0812">Transmembrane</keyword>
<name>A0A5S3PV70_9FLAO</name>
<organism evidence="2 3">
    <name type="scientific">Maribacter algarum</name>
    <name type="common">ex Zhang et al. 2020</name>
    <dbReference type="NCBI Taxonomy" id="2578118"/>
    <lineage>
        <taxon>Bacteria</taxon>
        <taxon>Pseudomonadati</taxon>
        <taxon>Bacteroidota</taxon>
        <taxon>Flavobacteriia</taxon>
        <taxon>Flavobacteriales</taxon>
        <taxon>Flavobacteriaceae</taxon>
        <taxon>Maribacter</taxon>
    </lineage>
</organism>